<proteinExistence type="predicted"/>
<keyword evidence="1" id="KW-0175">Coiled coil</keyword>
<gene>
    <name evidence="2" type="ORF">ACFPYN_14845</name>
</gene>
<dbReference type="EMBL" id="JBHSRI010000025">
    <property type="protein sequence ID" value="MFC6040703.1"/>
    <property type="molecule type" value="Genomic_DNA"/>
</dbReference>
<evidence type="ECO:0000313" key="2">
    <source>
        <dbReference type="EMBL" id="MFC6040703.1"/>
    </source>
</evidence>
<sequence length="110" mass="12868">MPIYNKLVRDGIPKIIELDNKKYTMNVLDTAQHEVAIKRKLEEELKEYQQASSNEEAIEELADLLELIYAVLPLHNSTIEELEKVRLAKREKRGGFDKGYYLIEVKDDYV</sequence>
<dbReference type="SUPFAM" id="SSF101386">
    <property type="entry name" value="all-alpha NTP pyrophosphatases"/>
    <property type="match status" value="1"/>
</dbReference>
<dbReference type="InterPro" id="IPR038735">
    <property type="entry name" value="MSMEG_1276-like_NTP-PPase_dom"/>
</dbReference>
<protein>
    <submittedName>
        <fullName evidence="2">Phosphoribosyl-ATP pyrophosphohydrolase</fullName>
    </submittedName>
</protein>
<accession>A0ABW1LB69</accession>
<comment type="caution">
    <text evidence="2">The sequence shown here is derived from an EMBL/GenBank/DDBJ whole genome shotgun (WGS) entry which is preliminary data.</text>
</comment>
<dbReference type="Proteomes" id="UP001596170">
    <property type="component" value="Unassembled WGS sequence"/>
</dbReference>
<dbReference type="Pfam" id="PF01503">
    <property type="entry name" value="PRA-PH"/>
    <property type="match status" value="1"/>
</dbReference>
<keyword evidence="3" id="KW-1185">Reference proteome</keyword>
<name>A0ABW1LB69_9BACL</name>
<evidence type="ECO:0000313" key="3">
    <source>
        <dbReference type="Proteomes" id="UP001596170"/>
    </source>
</evidence>
<evidence type="ECO:0000256" key="1">
    <source>
        <dbReference type="SAM" id="Coils"/>
    </source>
</evidence>
<dbReference type="CDD" id="cd11532">
    <property type="entry name" value="NTP-PPase_COG4997"/>
    <property type="match status" value="1"/>
</dbReference>
<reference evidence="3" key="1">
    <citation type="journal article" date="2019" name="Int. J. Syst. Evol. Microbiol.">
        <title>The Global Catalogue of Microorganisms (GCM) 10K type strain sequencing project: providing services to taxonomists for standard genome sequencing and annotation.</title>
        <authorList>
            <consortium name="The Broad Institute Genomics Platform"/>
            <consortium name="The Broad Institute Genome Sequencing Center for Infectious Disease"/>
            <person name="Wu L."/>
            <person name="Ma J."/>
        </authorList>
    </citation>
    <scope>NUCLEOTIDE SEQUENCE [LARGE SCALE GENOMIC DNA]</scope>
    <source>
        <strain evidence="3">CCUG 54527</strain>
    </source>
</reference>
<organism evidence="2 3">
    <name type="scientific">Paenisporosarcina macmurdoensis</name>
    <dbReference type="NCBI Taxonomy" id="212659"/>
    <lineage>
        <taxon>Bacteria</taxon>
        <taxon>Bacillati</taxon>
        <taxon>Bacillota</taxon>
        <taxon>Bacilli</taxon>
        <taxon>Bacillales</taxon>
        <taxon>Caryophanaceae</taxon>
        <taxon>Paenisporosarcina</taxon>
    </lineage>
</organism>
<feature type="coiled-coil region" evidence="1">
    <location>
        <begin position="31"/>
        <end position="61"/>
    </location>
</feature>
<dbReference type="RefSeq" id="WP_377735243.1">
    <property type="nucleotide sequence ID" value="NZ_JBHSRI010000025.1"/>
</dbReference>
<dbReference type="InterPro" id="IPR021130">
    <property type="entry name" value="PRib-ATP_PPHydrolase-like"/>
</dbReference>